<feature type="region of interest" description="Disordered" evidence="1">
    <location>
        <begin position="166"/>
        <end position="204"/>
    </location>
</feature>
<comment type="caution">
    <text evidence="2">The sequence shown here is derived from an EMBL/GenBank/DDBJ whole genome shotgun (WGS) entry which is preliminary data.</text>
</comment>
<organism evidence="2">
    <name type="scientific">Tanacetum cinerariifolium</name>
    <name type="common">Dalmatian daisy</name>
    <name type="synonym">Chrysanthemum cinerariifolium</name>
    <dbReference type="NCBI Taxonomy" id="118510"/>
    <lineage>
        <taxon>Eukaryota</taxon>
        <taxon>Viridiplantae</taxon>
        <taxon>Streptophyta</taxon>
        <taxon>Embryophyta</taxon>
        <taxon>Tracheophyta</taxon>
        <taxon>Spermatophyta</taxon>
        <taxon>Magnoliopsida</taxon>
        <taxon>eudicotyledons</taxon>
        <taxon>Gunneridae</taxon>
        <taxon>Pentapetalae</taxon>
        <taxon>asterids</taxon>
        <taxon>campanulids</taxon>
        <taxon>Asterales</taxon>
        <taxon>Asteraceae</taxon>
        <taxon>Asteroideae</taxon>
        <taxon>Anthemideae</taxon>
        <taxon>Anthemidinae</taxon>
        <taxon>Tanacetum</taxon>
    </lineage>
</organism>
<feature type="compositionally biased region" description="Acidic residues" evidence="1">
    <location>
        <begin position="189"/>
        <end position="204"/>
    </location>
</feature>
<dbReference type="EMBL" id="BKCJ010010032">
    <property type="protein sequence ID" value="GEU89757.1"/>
    <property type="molecule type" value="Genomic_DNA"/>
</dbReference>
<feature type="compositionally biased region" description="Polar residues" evidence="1">
    <location>
        <begin position="39"/>
        <end position="52"/>
    </location>
</feature>
<evidence type="ECO:0000313" key="2">
    <source>
        <dbReference type="EMBL" id="GEU89757.1"/>
    </source>
</evidence>
<dbReference type="AlphaFoldDB" id="A0A6L2NVU5"/>
<sequence>MAQNIDFSGSDQIQTLQYPDVHPPFQEKSDEVFQASHSVQYQENLENYSNPNQEKEEPPQDSDIHQLIEECSTEISEEHKQSMEDTMLELVKICQEKEFLCIHDNGDDLIESALNSKLLLINSNSQRLDKKEEEVKNIVEHPAERGNQEPEHSLSMGYEHLSITPETKSDEVTESNAENLLPIPSECDVTSEDEIDDDESLPEEDVSADEFKIYSNPLFNEDEINSDKLDPHCFNVEYDFIESLLNRDTFIDSSPKYDFLLKEFYGELARVNPEIKESDFDFEEEIHLIENLLYDNSSLRPPEELNAEIADTIIESIPSLPIPVQDGNSQREEIDIVTEMDDVLPPSVENDDDSSNDPLLEEADLFLYDNSIPPGIENIADDSERDVRFLEELLINDSILSHESSDSNFEDNPSIPRPPSEPPDAEINARVKFDVSNDENDDLSYFMFSKVFSFLSAESEDTIFDP</sequence>
<protein>
    <recommendedName>
        <fullName evidence="3">Reverse transcriptase domain-containing protein</fullName>
    </recommendedName>
</protein>
<proteinExistence type="predicted"/>
<feature type="region of interest" description="Disordered" evidence="1">
    <location>
        <begin position="39"/>
        <end position="63"/>
    </location>
</feature>
<feature type="region of interest" description="Disordered" evidence="1">
    <location>
        <begin position="1"/>
        <end position="25"/>
    </location>
</feature>
<feature type="compositionally biased region" description="Basic and acidic residues" evidence="1">
    <location>
        <begin position="53"/>
        <end position="63"/>
    </location>
</feature>
<accession>A0A6L2NVU5</accession>
<feature type="compositionally biased region" description="Polar residues" evidence="1">
    <location>
        <begin position="401"/>
        <end position="411"/>
    </location>
</feature>
<evidence type="ECO:0000256" key="1">
    <source>
        <dbReference type="SAM" id="MobiDB-lite"/>
    </source>
</evidence>
<name>A0A6L2NVU5_TANCI</name>
<reference evidence="2" key="1">
    <citation type="journal article" date="2019" name="Sci. Rep.">
        <title>Draft genome of Tanacetum cinerariifolium, the natural source of mosquito coil.</title>
        <authorList>
            <person name="Yamashiro T."/>
            <person name="Shiraishi A."/>
            <person name="Satake H."/>
            <person name="Nakayama K."/>
        </authorList>
    </citation>
    <scope>NUCLEOTIDE SEQUENCE</scope>
</reference>
<gene>
    <name evidence="2" type="ORF">Tci_061735</name>
</gene>
<feature type="non-terminal residue" evidence="2">
    <location>
        <position position="466"/>
    </location>
</feature>
<feature type="region of interest" description="Disordered" evidence="1">
    <location>
        <begin position="401"/>
        <end position="428"/>
    </location>
</feature>
<feature type="compositionally biased region" description="Polar residues" evidence="1">
    <location>
        <begin position="1"/>
        <end position="17"/>
    </location>
</feature>
<evidence type="ECO:0008006" key="3">
    <source>
        <dbReference type="Google" id="ProtNLM"/>
    </source>
</evidence>